<dbReference type="GeneID" id="16076560"/>
<dbReference type="InParanoid" id="F2U521"/>
<evidence type="ECO:0008006" key="5">
    <source>
        <dbReference type="Google" id="ProtNLM"/>
    </source>
</evidence>
<dbReference type="Gene3D" id="3.40.50.410">
    <property type="entry name" value="von Willebrand factor, type A domain"/>
    <property type="match status" value="1"/>
</dbReference>
<keyword evidence="1" id="KW-0175">Coiled coil</keyword>
<dbReference type="KEGG" id="sre:PTSG_03387"/>
<name>F2U521_SALR5</name>
<accession>F2U521</accession>
<feature type="coiled-coil region" evidence="1">
    <location>
        <begin position="463"/>
        <end position="490"/>
    </location>
</feature>
<sequence length="1220" mass="133717">MCDCHLPSISIDRSFSFEAAKHPRLSTPQSTKHKAKMADDELVVHAHRHMDGTFLCNLNLSKQQLAKLRQSPPTSSNTTKTSSSTNSSGTSVASSSRPPFVVVLDRSGSMHGEVKRIVTKLLPDILERLSYTWATVIAFDTTTAVMPEMTVERMRVSPLRAQGCTNFKPATMALLDVLRQSKDQRIRVLTISDGMMSDRDAAAIYASQHAADVKQGRVINSKAIRYFTSSQQPDTRGLSAVLQFNTGGTASLIDFDARTGSNSDFVDMVVGLFQDDGMDATMELQCDDGSPIFKRMPWDEPQASMLLTLPSSDQHKKPKQKKSKQPQAHAADEGNDGDVAYTCSFWLSALPSASAPLRIAASADTRVVIKEADPITPDTFDRWMAPVIDQAMAHIRVLKVLDTTQAQQEVQTIAAYFDQLQSTLTAIATRKQQQQEEEEAAAQAANGASTTTTATTASSPSTMMRLRQLKRQIEQRKKSLVNRLLELANDERVSQLNAAQQAAYLRETDASKNARGLARRAAKGPTGDEMTRAVREEIAAIASSIHELDAVDDSTHAVSFISQETTVGALRDLAAFFKADGDGDGDDDDDGSGVLHEMAVPELLRAVGIVGMACKGQVGDYPDPMTWRVDNIYPGCFITVADMTEHELFAAANSGGSGIGGSPLGDAARLRVPGGVDQETSFITNVIPVFEDVRVHHFLRRHAATLLELISGVGMRRMIAVVPMTHAFTLAAGTWACVDALAAAPSPAERPEVLVRACTATLRDLDIAFGKYFQHVFPFLQRPDTQPQDRSFYLCNNGLTNMLTVLYRAERLKWPYPRPRVLRAIYNYECYQFTKKAIAKHLDARQEFIDGTLHALFNLDYDRDCCAVGAPFEDTPAFACAYAVGAPDAATLGPFARTFRFVEGMVLLPPLMKLVVDHHHHHQQQQQQQQQHSGDGGMAALVDAVRSLPHVDEAFKHTSFGLAADLPLDVFRAVQLAQGLLCPRKDLRVDDEAELMRLPDVHDRAGAAAYVLEQVVLPLYEREYNRRVDAKRAAEEAEAVAALVDALVQCESEDAFVAIMQDGYTHRGTHVRMDNPSSAGVDALMAGLAAEEKSVPCRLRKIELLVLAVREKNSSDATSSDGADVEVVWNRGNVLRLDLSVFAAVYVRAGEVAAWAAIKAEHKKRAIHLYREAANRHGHSNALPSYWALGYATLDAMRAAVSAEEYQEYCSKHTRCCGFA</sequence>
<gene>
    <name evidence="3" type="ORF">PTSG_03387</name>
</gene>
<dbReference type="Proteomes" id="UP000007799">
    <property type="component" value="Unassembled WGS sequence"/>
</dbReference>
<evidence type="ECO:0000256" key="1">
    <source>
        <dbReference type="SAM" id="Coils"/>
    </source>
</evidence>
<dbReference type="EMBL" id="GL832961">
    <property type="protein sequence ID" value="EGD82737.1"/>
    <property type="molecule type" value="Genomic_DNA"/>
</dbReference>
<protein>
    <recommendedName>
        <fullName evidence="5">VWFA domain-containing protein</fullName>
    </recommendedName>
</protein>
<dbReference type="OrthoDB" id="2111088at2759"/>
<dbReference type="AlphaFoldDB" id="F2U521"/>
<dbReference type="SUPFAM" id="SSF53300">
    <property type="entry name" value="vWA-like"/>
    <property type="match status" value="1"/>
</dbReference>
<feature type="compositionally biased region" description="Low complexity" evidence="2">
    <location>
        <begin position="71"/>
        <end position="95"/>
    </location>
</feature>
<feature type="region of interest" description="Disordered" evidence="2">
    <location>
        <begin position="66"/>
        <end position="95"/>
    </location>
</feature>
<dbReference type="InterPro" id="IPR036465">
    <property type="entry name" value="vWFA_dom_sf"/>
</dbReference>
<reference evidence="3" key="1">
    <citation type="submission" date="2009-08" db="EMBL/GenBank/DDBJ databases">
        <title>Annotation of Salpingoeca rosetta.</title>
        <authorList>
            <consortium name="The Broad Institute Genome Sequencing Platform"/>
            <person name="Russ C."/>
            <person name="Cuomo C."/>
            <person name="Burger G."/>
            <person name="Gray M.W."/>
            <person name="Holland P.W.H."/>
            <person name="King N."/>
            <person name="Lang F.B.F."/>
            <person name="Roger A.J."/>
            <person name="Ruiz-Trillo I."/>
            <person name="Young S.K."/>
            <person name="Zeng Q."/>
            <person name="Gargeya S."/>
            <person name="Alvarado L."/>
            <person name="Berlin A."/>
            <person name="Chapman S.B."/>
            <person name="Chen Z."/>
            <person name="Freedman E."/>
            <person name="Gellesch M."/>
            <person name="Goldberg J."/>
            <person name="Griggs A."/>
            <person name="Gujja S."/>
            <person name="Heilman E."/>
            <person name="Heiman D."/>
            <person name="Howarth C."/>
            <person name="Mehta T."/>
            <person name="Neiman D."/>
            <person name="Pearson M."/>
            <person name="Roberts A."/>
            <person name="Saif S."/>
            <person name="Shea T."/>
            <person name="Shenoy N."/>
            <person name="Sisk P."/>
            <person name="Stolte C."/>
            <person name="Sykes S."/>
            <person name="White J."/>
            <person name="Yandava C."/>
            <person name="Haas B."/>
            <person name="Nusbaum C."/>
            <person name="Birren B."/>
        </authorList>
    </citation>
    <scope>NUCLEOTIDE SEQUENCE [LARGE SCALE GENOMIC DNA]</scope>
    <source>
        <strain evidence="3">ATCC 50818</strain>
    </source>
</reference>
<evidence type="ECO:0000313" key="4">
    <source>
        <dbReference type="Proteomes" id="UP000007799"/>
    </source>
</evidence>
<evidence type="ECO:0000313" key="3">
    <source>
        <dbReference type="EMBL" id="EGD82737.1"/>
    </source>
</evidence>
<feature type="compositionally biased region" description="Low complexity" evidence="2">
    <location>
        <begin position="441"/>
        <end position="461"/>
    </location>
</feature>
<organism evidence="4">
    <name type="scientific">Salpingoeca rosetta (strain ATCC 50818 / BSB-021)</name>
    <dbReference type="NCBI Taxonomy" id="946362"/>
    <lineage>
        <taxon>Eukaryota</taxon>
        <taxon>Choanoflagellata</taxon>
        <taxon>Craspedida</taxon>
        <taxon>Salpingoecidae</taxon>
        <taxon>Salpingoeca</taxon>
    </lineage>
</organism>
<proteinExistence type="predicted"/>
<dbReference type="OMA" id="KENRHGH"/>
<evidence type="ECO:0000256" key="2">
    <source>
        <dbReference type="SAM" id="MobiDB-lite"/>
    </source>
</evidence>
<keyword evidence="4" id="KW-1185">Reference proteome</keyword>
<feature type="region of interest" description="Disordered" evidence="2">
    <location>
        <begin position="431"/>
        <end position="461"/>
    </location>
</feature>
<dbReference type="eggNOG" id="ENOG502SHUP">
    <property type="taxonomic scope" value="Eukaryota"/>
</dbReference>
<dbReference type="RefSeq" id="XP_004995973.1">
    <property type="nucleotide sequence ID" value="XM_004995916.1"/>
</dbReference>
<feature type="region of interest" description="Disordered" evidence="2">
    <location>
        <begin position="311"/>
        <end position="334"/>
    </location>
</feature>